<keyword evidence="1" id="KW-0472">Membrane</keyword>
<organism evidence="2 3">
    <name type="scientific">Nesterenkonia salmonea</name>
    <dbReference type="NCBI Taxonomy" id="1804987"/>
    <lineage>
        <taxon>Bacteria</taxon>
        <taxon>Bacillati</taxon>
        <taxon>Actinomycetota</taxon>
        <taxon>Actinomycetes</taxon>
        <taxon>Micrococcales</taxon>
        <taxon>Micrococcaceae</taxon>
        <taxon>Nesterenkonia</taxon>
    </lineage>
</organism>
<keyword evidence="3" id="KW-1185">Reference proteome</keyword>
<dbReference type="Pfam" id="PF07556">
    <property type="entry name" value="DUF1538"/>
    <property type="match status" value="1"/>
</dbReference>
<keyword evidence="1" id="KW-1133">Transmembrane helix</keyword>
<protein>
    <submittedName>
        <fullName evidence="2">DUF1538 domain-containing protein</fullName>
    </submittedName>
</protein>
<comment type="caution">
    <text evidence="2">The sequence shown here is derived from an EMBL/GenBank/DDBJ whole genome shotgun (WGS) entry which is preliminary data.</text>
</comment>
<dbReference type="Proteomes" id="UP000310458">
    <property type="component" value="Unassembled WGS sequence"/>
</dbReference>
<feature type="transmembrane region" description="Helical" evidence="1">
    <location>
        <begin position="35"/>
        <end position="56"/>
    </location>
</feature>
<proteinExistence type="predicted"/>
<evidence type="ECO:0000313" key="2">
    <source>
        <dbReference type="EMBL" id="TLP92751.1"/>
    </source>
</evidence>
<dbReference type="AlphaFoldDB" id="A0A5R9B772"/>
<reference evidence="2 3" key="1">
    <citation type="submission" date="2019-05" db="EMBL/GenBank/DDBJ databases">
        <title>Nesterenkonia sp. GY074 isolated from the Southern Atlantic Ocean.</title>
        <authorList>
            <person name="Zhang G."/>
        </authorList>
    </citation>
    <scope>NUCLEOTIDE SEQUENCE [LARGE SCALE GENOMIC DNA]</scope>
    <source>
        <strain evidence="2 3">GY074</strain>
    </source>
</reference>
<keyword evidence="1" id="KW-0812">Transmembrane</keyword>
<sequence length="76" mass="7867">MALAPHPDGRLRGCYRPDRHLSARSRQLAFDSGGVTTNIVTVPLIAAIGIGLAASIGGRSLLRDGFGLVALCVTVP</sequence>
<dbReference type="OrthoDB" id="9781614at2"/>
<dbReference type="RefSeq" id="WP_138254250.1">
    <property type="nucleotide sequence ID" value="NZ_VAVZ01000059.1"/>
</dbReference>
<name>A0A5R9B772_9MICC</name>
<accession>A0A5R9B772</accession>
<dbReference type="EMBL" id="VAVZ01000059">
    <property type="protein sequence ID" value="TLP92751.1"/>
    <property type="molecule type" value="Genomic_DNA"/>
</dbReference>
<evidence type="ECO:0000256" key="1">
    <source>
        <dbReference type="SAM" id="Phobius"/>
    </source>
</evidence>
<dbReference type="InterPro" id="IPR011435">
    <property type="entry name" value="UmpAB"/>
</dbReference>
<gene>
    <name evidence="2" type="ORF">FEF26_14500</name>
</gene>
<evidence type="ECO:0000313" key="3">
    <source>
        <dbReference type="Proteomes" id="UP000310458"/>
    </source>
</evidence>